<evidence type="ECO:0000313" key="2">
    <source>
        <dbReference type="EMBL" id="EMD36371.1"/>
    </source>
</evidence>
<accession>M2RC53</accession>
<feature type="region of interest" description="Disordered" evidence="1">
    <location>
        <begin position="49"/>
        <end position="83"/>
    </location>
</feature>
<gene>
    <name evidence="2" type="ORF">CERSUDRAFT_106274</name>
</gene>
<evidence type="ECO:0000256" key="1">
    <source>
        <dbReference type="SAM" id="MobiDB-lite"/>
    </source>
</evidence>
<reference evidence="2 3" key="1">
    <citation type="journal article" date="2012" name="Proc. Natl. Acad. Sci. U.S.A.">
        <title>Comparative genomics of Ceriporiopsis subvermispora and Phanerochaete chrysosporium provide insight into selective ligninolysis.</title>
        <authorList>
            <person name="Fernandez-Fueyo E."/>
            <person name="Ruiz-Duenas F.J."/>
            <person name="Ferreira P."/>
            <person name="Floudas D."/>
            <person name="Hibbett D.S."/>
            <person name="Canessa P."/>
            <person name="Larrondo L.F."/>
            <person name="James T.Y."/>
            <person name="Seelenfreund D."/>
            <person name="Lobos S."/>
            <person name="Polanco R."/>
            <person name="Tello M."/>
            <person name="Honda Y."/>
            <person name="Watanabe T."/>
            <person name="Watanabe T."/>
            <person name="Ryu J.S."/>
            <person name="Kubicek C.P."/>
            <person name="Schmoll M."/>
            <person name="Gaskell J."/>
            <person name="Hammel K.E."/>
            <person name="St John F.J."/>
            <person name="Vanden Wymelenberg A."/>
            <person name="Sabat G."/>
            <person name="Splinter BonDurant S."/>
            <person name="Syed K."/>
            <person name="Yadav J.S."/>
            <person name="Doddapaneni H."/>
            <person name="Subramanian V."/>
            <person name="Lavin J.L."/>
            <person name="Oguiza J.A."/>
            <person name="Perez G."/>
            <person name="Pisabarro A.G."/>
            <person name="Ramirez L."/>
            <person name="Santoyo F."/>
            <person name="Master E."/>
            <person name="Coutinho P.M."/>
            <person name="Henrissat B."/>
            <person name="Lombard V."/>
            <person name="Magnuson J.K."/>
            <person name="Kuees U."/>
            <person name="Hori C."/>
            <person name="Igarashi K."/>
            <person name="Samejima M."/>
            <person name="Held B.W."/>
            <person name="Barry K.W."/>
            <person name="LaButti K.M."/>
            <person name="Lapidus A."/>
            <person name="Lindquist E.A."/>
            <person name="Lucas S.M."/>
            <person name="Riley R."/>
            <person name="Salamov A.A."/>
            <person name="Hoffmeister D."/>
            <person name="Schwenk D."/>
            <person name="Hadar Y."/>
            <person name="Yarden O."/>
            <person name="de Vries R.P."/>
            <person name="Wiebenga A."/>
            <person name="Stenlid J."/>
            <person name="Eastwood D."/>
            <person name="Grigoriev I.V."/>
            <person name="Berka R.M."/>
            <person name="Blanchette R.A."/>
            <person name="Kersten P."/>
            <person name="Martinez A.T."/>
            <person name="Vicuna R."/>
            <person name="Cullen D."/>
        </authorList>
    </citation>
    <scope>NUCLEOTIDE SEQUENCE [LARGE SCALE GENOMIC DNA]</scope>
    <source>
        <strain evidence="2 3">B</strain>
    </source>
</reference>
<dbReference type="HOGENOM" id="CLU_1740298_0_0_1"/>
<keyword evidence="3" id="KW-1185">Reference proteome</keyword>
<feature type="compositionally biased region" description="Polar residues" evidence="1">
    <location>
        <begin position="49"/>
        <end position="59"/>
    </location>
</feature>
<feature type="compositionally biased region" description="Polar residues" evidence="1">
    <location>
        <begin position="134"/>
        <end position="150"/>
    </location>
</feature>
<dbReference type="EMBL" id="KB445798">
    <property type="protein sequence ID" value="EMD36371.1"/>
    <property type="molecule type" value="Genomic_DNA"/>
</dbReference>
<sequence>MHDACDFCAQDTLRTAASLTTRAQCPNVAAYTMQSRTCKYCVGAAVYSSSSSPQATPDTRCNALTPTSARRPRPRTARSSGQAVHLAVLRCPAHARSHGGGKCAPELLRTMSSSARGGACRRADGRRRGPQRSATADSVDLSTCSRVRAR</sequence>
<proteinExistence type="predicted"/>
<feature type="region of interest" description="Disordered" evidence="1">
    <location>
        <begin position="113"/>
        <end position="150"/>
    </location>
</feature>
<dbReference type="AlphaFoldDB" id="M2RC53"/>
<name>M2RC53_CERS8</name>
<protein>
    <submittedName>
        <fullName evidence="2">Uncharacterized protein</fullName>
    </submittedName>
</protein>
<evidence type="ECO:0000313" key="3">
    <source>
        <dbReference type="Proteomes" id="UP000016930"/>
    </source>
</evidence>
<organism evidence="2 3">
    <name type="scientific">Ceriporiopsis subvermispora (strain B)</name>
    <name type="common">White-rot fungus</name>
    <name type="synonym">Gelatoporia subvermispora</name>
    <dbReference type="NCBI Taxonomy" id="914234"/>
    <lineage>
        <taxon>Eukaryota</taxon>
        <taxon>Fungi</taxon>
        <taxon>Dikarya</taxon>
        <taxon>Basidiomycota</taxon>
        <taxon>Agaricomycotina</taxon>
        <taxon>Agaricomycetes</taxon>
        <taxon>Polyporales</taxon>
        <taxon>Gelatoporiaceae</taxon>
        <taxon>Gelatoporia</taxon>
    </lineage>
</organism>
<dbReference type="Proteomes" id="UP000016930">
    <property type="component" value="Unassembled WGS sequence"/>
</dbReference>